<reference evidence="2" key="2">
    <citation type="submission" date="2020-04" db="EMBL/GenBank/DDBJ databases">
        <authorList>
            <consortium name="NCBI Genome Project"/>
        </authorList>
    </citation>
    <scope>NUCLEOTIDE SEQUENCE</scope>
    <source>
        <strain evidence="2">CBS 342.82</strain>
    </source>
</reference>
<evidence type="ECO:0008006" key="3">
    <source>
        <dbReference type="Google" id="ProtNLM"/>
    </source>
</evidence>
<evidence type="ECO:0000313" key="1">
    <source>
        <dbReference type="Proteomes" id="UP000504637"/>
    </source>
</evidence>
<dbReference type="InterPro" id="IPR016181">
    <property type="entry name" value="Acyl_CoA_acyltransferase"/>
</dbReference>
<accession>A0A6J3LWJ3</accession>
<sequence>WLISYVDRSCRPETEALIFANWETATHGEAASEDQESQMTLMNAFAREAKRLPLPPSQHPEVADSMAASPGDITFGAVHERTAAMMRRARVLHVPVLPNDGISIPFGMFIFRLGGQHAEDQDTVRTDEGLTTGLRWGHLEPAHLAIVRARTPYPRLERTMAIMPNVGIFSDGQEDPIAWALIGLDGSLTSLHVEADWRRRGLGVLTAQKIFRDGMEVFWANDEASGPRFAHAYVAKGNIASEKLLHSAKGALGWNVHWIHTNL</sequence>
<organism evidence="2">
    <name type="scientific">Dissoconium aciculare CBS 342.82</name>
    <dbReference type="NCBI Taxonomy" id="1314786"/>
    <lineage>
        <taxon>Eukaryota</taxon>
        <taxon>Fungi</taxon>
        <taxon>Dikarya</taxon>
        <taxon>Ascomycota</taxon>
        <taxon>Pezizomycotina</taxon>
        <taxon>Dothideomycetes</taxon>
        <taxon>Dothideomycetidae</taxon>
        <taxon>Mycosphaerellales</taxon>
        <taxon>Dissoconiaceae</taxon>
        <taxon>Dissoconium</taxon>
    </lineage>
</organism>
<dbReference type="OrthoDB" id="61870at2759"/>
<feature type="non-terminal residue" evidence="2">
    <location>
        <position position="263"/>
    </location>
</feature>
<proteinExistence type="predicted"/>
<reference evidence="2" key="3">
    <citation type="submission" date="2025-08" db="UniProtKB">
        <authorList>
            <consortium name="RefSeq"/>
        </authorList>
    </citation>
    <scope>IDENTIFICATION</scope>
    <source>
        <strain evidence="2">CBS 342.82</strain>
    </source>
</reference>
<protein>
    <recommendedName>
        <fullName evidence="3">N-acetyltransferase domain-containing protein</fullName>
    </recommendedName>
</protein>
<name>A0A6J3LWJ3_9PEZI</name>
<dbReference type="SUPFAM" id="SSF55729">
    <property type="entry name" value="Acyl-CoA N-acyltransferases (Nat)"/>
    <property type="match status" value="1"/>
</dbReference>
<keyword evidence="1" id="KW-1185">Reference proteome</keyword>
<feature type="non-terminal residue" evidence="2">
    <location>
        <position position="1"/>
    </location>
</feature>
<evidence type="ECO:0000313" key="2">
    <source>
        <dbReference type="RefSeq" id="XP_033456048.1"/>
    </source>
</evidence>
<dbReference type="GeneID" id="54358417"/>
<dbReference type="Proteomes" id="UP000504637">
    <property type="component" value="Unplaced"/>
</dbReference>
<dbReference type="AlphaFoldDB" id="A0A6J3LWJ3"/>
<reference evidence="2" key="1">
    <citation type="submission" date="2020-01" db="EMBL/GenBank/DDBJ databases">
        <authorList>
            <consortium name="DOE Joint Genome Institute"/>
            <person name="Haridas S."/>
            <person name="Albert R."/>
            <person name="Binder M."/>
            <person name="Bloem J."/>
            <person name="Labutti K."/>
            <person name="Salamov A."/>
            <person name="Andreopoulos B."/>
            <person name="Baker S.E."/>
            <person name="Barry K."/>
            <person name="Bills G."/>
            <person name="Bluhm B.H."/>
            <person name="Cannon C."/>
            <person name="Castanera R."/>
            <person name="Culley D.E."/>
            <person name="Daum C."/>
            <person name="Ezra D."/>
            <person name="Gonzalez J.B."/>
            <person name="Henrissat B."/>
            <person name="Kuo A."/>
            <person name="Liang C."/>
            <person name="Lipzen A."/>
            <person name="Lutzoni F."/>
            <person name="Magnuson J."/>
            <person name="Mondo S."/>
            <person name="Nolan M."/>
            <person name="Ohm R."/>
            <person name="Pangilinan J."/>
            <person name="Park H.-J."/>
            <person name="Ramirez L."/>
            <person name="Alfaro M."/>
            <person name="Sun H."/>
            <person name="Tritt A."/>
            <person name="Yoshinaga Y."/>
            <person name="Zwiers L.-H."/>
            <person name="Turgeon B.G."/>
            <person name="Goodwin S.B."/>
            <person name="Spatafora J.W."/>
            <person name="Crous P.W."/>
            <person name="Grigoriev I.V."/>
        </authorList>
    </citation>
    <scope>NUCLEOTIDE SEQUENCE</scope>
    <source>
        <strain evidence="2">CBS 342.82</strain>
    </source>
</reference>
<gene>
    <name evidence="2" type="ORF">K489DRAFT_308584</name>
</gene>
<dbReference type="RefSeq" id="XP_033456048.1">
    <property type="nucleotide sequence ID" value="XM_033600617.1"/>
</dbReference>
<dbReference type="Gene3D" id="3.40.630.30">
    <property type="match status" value="1"/>
</dbReference>